<evidence type="ECO:0000259" key="1">
    <source>
        <dbReference type="PROSITE" id="PS50234"/>
    </source>
</evidence>
<dbReference type="InterPro" id="IPR053295">
    <property type="entry name" value="Innate_immunity_reg"/>
</dbReference>
<sequence length="213" mass="22781">MAAAIATNFSIGLSQNPIHLPITATDTVADVVFLLDTSSTAQPYFNDTGVRVGLVTVPGDAEATFPVAALGQITNTETLLQALNDIPVHYSDFNNNAQFLGSALDLVIQEYTTSHNGYRSEIKNHWIIYLTSAAGVSDFGDAVQETFDLKTSKLYSILSIAYGNGAMNLQDIQKFSGGSSCAFSTTGQDTLFLKITTNIQQQISSNDGSFCMA</sequence>
<keyword evidence="2" id="KW-1185">Reference proteome</keyword>
<dbReference type="SUPFAM" id="SSF53300">
    <property type="entry name" value="vWA-like"/>
    <property type="match status" value="1"/>
</dbReference>
<organism evidence="2 3">
    <name type="scientific">Mesorhabditis belari</name>
    <dbReference type="NCBI Taxonomy" id="2138241"/>
    <lineage>
        <taxon>Eukaryota</taxon>
        <taxon>Metazoa</taxon>
        <taxon>Ecdysozoa</taxon>
        <taxon>Nematoda</taxon>
        <taxon>Chromadorea</taxon>
        <taxon>Rhabditida</taxon>
        <taxon>Rhabditina</taxon>
        <taxon>Rhabditomorpha</taxon>
        <taxon>Rhabditoidea</taxon>
        <taxon>Rhabditidae</taxon>
        <taxon>Mesorhabditinae</taxon>
        <taxon>Mesorhabditis</taxon>
    </lineage>
</organism>
<feature type="domain" description="VWFA" evidence="1">
    <location>
        <begin position="1"/>
        <end position="203"/>
    </location>
</feature>
<dbReference type="Pfam" id="PF00092">
    <property type="entry name" value="VWA"/>
    <property type="match status" value="1"/>
</dbReference>
<name>A0AAF3ES05_9BILA</name>
<dbReference type="WBParaSite" id="MBELARI_LOCUS16909">
    <property type="protein sequence ID" value="MBELARI_LOCUS16909"/>
    <property type="gene ID" value="MBELARI_LOCUS16909"/>
</dbReference>
<protein>
    <recommendedName>
        <fullName evidence="1">VWFA domain-containing protein</fullName>
    </recommendedName>
</protein>
<dbReference type="InterPro" id="IPR036465">
    <property type="entry name" value="vWFA_dom_sf"/>
</dbReference>
<dbReference type="Gene3D" id="3.40.50.410">
    <property type="entry name" value="von Willebrand factor, type A domain"/>
    <property type="match status" value="1"/>
</dbReference>
<reference evidence="3" key="1">
    <citation type="submission" date="2024-02" db="UniProtKB">
        <authorList>
            <consortium name="WormBaseParasite"/>
        </authorList>
    </citation>
    <scope>IDENTIFICATION</scope>
</reference>
<dbReference type="AlphaFoldDB" id="A0AAF3ES05"/>
<evidence type="ECO:0000313" key="2">
    <source>
        <dbReference type="Proteomes" id="UP000887575"/>
    </source>
</evidence>
<evidence type="ECO:0000313" key="3">
    <source>
        <dbReference type="WBParaSite" id="MBELARI_LOCUS16909"/>
    </source>
</evidence>
<accession>A0AAF3ES05</accession>
<dbReference type="PANTHER" id="PTHR47324">
    <property type="entry name" value="PROTEIN IRG-7-RELATED"/>
    <property type="match status" value="1"/>
</dbReference>
<dbReference type="PROSITE" id="PS50234">
    <property type="entry name" value="VWFA"/>
    <property type="match status" value="1"/>
</dbReference>
<dbReference type="SMART" id="SM00327">
    <property type="entry name" value="VWA"/>
    <property type="match status" value="1"/>
</dbReference>
<proteinExistence type="predicted"/>
<dbReference type="PANTHER" id="PTHR47324:SF1">
    <property type="entry name" value="EGF-LIKE DOMAIN-CONTAINING PROTEIN-RELATED"/>
    <property type="match status" value="1"/>
</dbReference>
<dbReference type="InterPro" id="IPR002035">
    <property type="entry name" value="VWF_A"/>
</dbReference>
<dbReference type="Proteomes" id="UP000887575">
    <property type="component" value="Unassembled WGS sequence"/>
</dbReference>